<keyword evidence="1" id="KW-0812">Transmembrane</keyword>
<sequence>MVNLTDKLRELRQQLMAGTDMVHKLNATALSKREQKVLAHFWHRRWKDTRDGLTRAEIVFLEREAMKPPGARSALAADLVLPLASLVKKGYLTLTPGGPDPVYSLGALGERHMAREHPDLVANLQKLWDWMKRHPLYALVGLISSLLTIAGAIRWPG</sequence>
<evidence type="ECO:0000313" key="3">
    <source>
        <dbReference type="Proteomes" id="UP000006764"/>
    </source>
</evidence>
<organism evidence="2 3">
    <name type="scientific">Isoalcanivorax pacificus W11-5</name>
    <dbReference type="NCBI Taxonomy" id="391936"/>
    <lineage>
        <taxon>Bacteria</taxon>
        <taxon>Pseudomonadati</taxon>
        <taxon>Pseudomonadota</taxon>
        <taxon>Gammaproteobacteria</taxon>
        <taxon>Oceanospirillales</taxon>
        <taxon>Alcanivoracaceae</taxon>
        <taxon>Isoalcanivorax</taxon>
    </lineage>
</organism>
<dbReference type="STRING" id="391936.S7S_18130"/>
<evidence type="ECO:0000313" key="2">
    <source>
        <dbReference type="EMBL" id="AJD50038.1"/>
    </source>
</evidence>
<gene>
    <name evidence="2" type="ORF">S7S_18130</name>
</gene>
<evidence type="ECO:0000256" key="1">
    <source>
        <dbReference type="SAM" id="Phobius"/>
    </source>
</evidence>
<accession>A0A0B4XU83</accession>
<dbReference type="AlphaFoldDB" id="A0A0B4XU83"/>
<name>A0A0B4XU83_9GAMM</name>
<dbReference type="Proteomes" id="UP000006764">
    <property type="component" value="Chromosome"/>
</dbReference>
<proteinExistence type="predicted"/>
<feature type="transmembrane region" description="Helical" evidence="1">
    <location>
        <begin position="136"/>
        <end position="155"/>
    </location>
</feature>
<dbReference type="KEGG" id="apac:S7S_18130"/>
<dbReference type="HOGENOM" id="CLU_1674233_0_0_6"/>
<reference evidence="2 3" key="1">
    <citation type="journal article" date="2012" name="J. Bacteriol.">
        <title>Genome sequence of an alkane-degrading bacterium, Alcanivorax pacificus type strain W11-5, isolated from deep sea sediment.</title>
        <authorList>
            <person name="Lai Q."/>
            <person name="Shao Z."/>
        </authorList>
    </citation>
    <scope>NUCLEOTIDE SEQUENCE [LARGE SCALE GENOMIC DNA]</scope>
    <source>
        <strain evidence="2 3">W11-5</strain>
    </source>
</reference>
<keyword evidence="1" id="KW-1133">Transmembrane helix</keyword>
<protein>
    <submittedName>
        <fullName evidence="2">Uncharacterized protein</fullName>
    </submittedName>
</protein>
<dbReference type="EMBL" id="CP004387">
    <property type="protein sequence ID" value="AJD50038.1"/>
    <property type="molecule type" value="Genomic_DNA"/>
</dbReference>
<keyword evidence="1" id="KW-0472">Membrane</keyword>
<keyword evidence="3" id="KW-1185">Reference proteome</keyword>